<feature type="transmembrane region" description="Helical" evidence="1">
    <location>
        <begin position="29"/>
        <end position="50"/>
    </location>
</feature>
<accession>A0A2I0IZ67</accession>
<keyword evidence="3" id="KW-1185">Reference proteome</keyword>
<feature type="transmembrane region" description="Helical" evidence="1">
    <location>
        <begin position="70"/>
        <end position="93"/>
    </location>
</feature>
<gene>
    <name evidence="2" type="ORF">CRG98_030225</name>
</gene>
<dbReference type="Proteomes" id="UP000233551">
    <property type="component" value="Unassembled WGS sequence"/>
</dbReference>
<keyword evidence="1" id="KW-0472">Membrane</keyword>
<keyword evidence="1" id="KW-0812">Transmembrane</keyword>
<comment type="caution">
    <text evidence="2">The sequence shown here is derived from an EMBL/GenBank/DDBJ whole genome shotgun (WGS) entry which is preliminary data.</text>
</comment>
<name>A0A2I0IZ67_PUNGR</name>
<reference evidence="2 3" key="1">
    <citation type="submission" date="2017-11" db="EMBL/GenBank/DDBJ databases">
        <title>De-novo sequencing of pomegranate (Punica granatum L.) genome.</title>
        <authorList>
            <person name="Akparov Z."/>
            <person name="Amiraslanov A."/>
            <person name="Hajiyeva S."/>
            <person name="Abbasov M."/>
            <person name="Kaur K."/>
            <person name="Hamwieh A."/>
            <person name="Solovyev V."/>
            <person name="Salamov A."/>
            <person name="Braich B."/>
            <person name="Kosarev P."/>
            <person name="Mahmoud A."/>
            <person name="Hajiyev E."/>
            <person name="Babayeva S."/>
            <person name="Izzatullayeva V."/>
            <person name="Mammadov A."/>
            <person name="Mammadov A."/>
            <person name="Sharifova S."/>
            <person name="Ojaghi J."/>
            <person name="Eynullazada K."/>
            <person name="Bayramov B."/>
            <person name="Abdulazimova A."/>
            <person name="Shahmuradov I."/>
        </authorList>
    </citation>
    <scope>NUCLEOTIDE SEQUENCE [LARGE SCALE GENOMIC DNA]</scope>
    <source>
        <strain evidence="3">cv. AG2017</strain>
        <tissue evidence="2">Leaf</tissue>
    </source>
</reference>
<evidence type="ECO:0000256" key="1">
    <source>
        <dbReference type="SAM" id="Phobius"/>
    </source>
</evidence>
<proteinExistence type="predicted"/>
<keyword evidence="1" id="KW-1133">Transmembrane helix</keyword>
<dbReference type="AlphaFoldDB" id="A0A2I0IZ67"/>
<dbReference type="EMBL" id="PGOL01002250">
    <property type="protein sequence ID" value="PKI49297.1"/>
    <property type="molecule type" value="Genomic_DNA"/>
</dbReference>
<evidence type="ECO:0000313" key="3">
    <source>
        <dbReference type="Proteomes" id="UP000233551"/>
    </source>
</evidence>
<evidence type="ECO:0000313" key="2">
    <source>
        <dbReference type="EMBL" id="PKI49297.1"/>
    </source>
</evidence>
<protein>
    <submittedName>
        <fullName evidence="2">Uncharacterized protein</fullName>
    </submittedName>
</protein>
<organism evidence="2 3">
    <name type="scientific">Punica granatum</name>
    <name type="common">Pomegranate</name>
    <dbReference type="NCBI Taxonomy" id="22663"/>
    <lineage>
        <taxon>Eukaryota</taxon>
        <taxon>Viridiplantae</taxon>
        <taxon>Streptophyta</taxon>
        <taxon>Embryophyta</taxon>
        <taxon>Tracheophyta</taxon>
        <taxon>Spermatophyta</taxon>
        <taxon>Magnoliopsida</taxon>
        <taxon>eudicotyledons</taxon>
        <taxon>Gunneridae</taxon>
        <taxon>Pentapetalae</taxon>
        <taxon>rosids</taxon>
        <taxon>malvids</taxon>
        <taxon>Myrtales</taxon>
        <taxon>Lythraceae</taxon>
        <taxon>Punica</taxon>
    </lineage>
</organism>
<sequence>MVLPDPTHWCFFGVRYSSISSKSYRGCHLASLSPLLLFCYPLLAWGFLLLPSTIIPGPRLRSLDFSEAEIYILILLFILCVRLKFRTVSLLVINPPTMETQSVDAFRLNQLFVISNPDLMWQRLCEIYWDTYSGIFALNSEDVSVSILDEGLI</sequence>